<dbReference type="Pfam" id="PF06985">
    <property type="entry name" value="HET"/>
    <property type="match status" value="1"/>
</dbReference>
<organism evidence="3 4">
    <name type="scientific">Apiospora marii</name>
    <dbReference type="NCBI Taxonomy" id="335849"/>
    <lineage>
        <taxon>Eukaryota</taxon>
        <taxon>Fungi</taxon>
        <taxon>Dikarya</taxon>
        <taxon>Ascomycota</taxon>
        <taxon>Pezizomycotina</taxon>
        <taxon>Sordariomycetes</taxon>
        <taxon>Xylariomycetidae</taxon>
        <taxon>Amphisphaeriales</taxon>
        <taxon>Apiosporaceae</taxon>
        <taxon>Apiospora</taxon>
    </lineage>
</organism>
<evidence type="ECO:0000313" key="3">
    <source>
        <dbReference type="EMBL" id="KAK7999040.1"/>
    </source>
</evidence>
<proteinExistence type="predicted"/>
<comment type="caution">
    <text evidence="3">The sequence shown here is derived from an EMBL/GenBank/DDBJ whole genome shotgun (WGS) entry which is preliminary data.</text>
</comment>
<keyword evidence="4" id="KW-1185">Reference proteome</keyword>
<dbReference type="Gene3D" id="1.25.40.10">
    <property type="entry name" value="Tetratricopeptide repeat domain"/>
    <property type="match status" value="2"/>
</dbReference>
<dbReference type="InterPro" id="IPR052895">
    <property type="entry name" value="HetReg/Transcr_Mod"/>
</dbReference>
<evidence type="ECO:0000259" key="2">
    <source>
        <dbReference type="Pfam" id="PF06985"/>
    </source>
</evidence>
<name>A0ABR1R4C2_9PEZI</name>
<dbReference type="EMBL" id="JAQQWI010000019">
    <property type="protein sequence ID" value="KAK7999040.1"/>
    <property type="molecule type" value="Genomic_DNA"/>
</dbReference>
<gene>
    <name evidence="3" type="ORF">PG991_014715</name>
</gene>
<feature type="region of interest" description="Disordered" evidence="1">
    <location>
        <begin position="1"/>
        <end position="21"/>
    </location>
</feature>
<dbReference type="InterPro" id="IPR010730">
    <property type="entry name" value="HET"/>
</dbReference>
<dbReference type="SUPFAM" id="SSF48452">
    <property type="entry name" value="TPR-like"/>
    <property type="match status" value="1"/>
</dbReference>
<feature type="domain" description="Heterokaryon incompatibility" evidence="2">
    <location>
        <begin position="787"/>
        <end position="875"/>
    </location>
</feature>
<dbReference type="InterPro" id="IPR011990">
    <property type="entry name" value="TPR-like_helical_dom_sf"/>
</dbReference>
<dbReference type="PANTHER" id="PTHR24148">
    <property type="entry name" value="ANKYRIN REPEAT DOMAIN-CONTAINING PROTEIN 39 HOMOLOG-RELATED"/>
    <property type="match status" value="1"/>
</dbReference>
<accession>A0ABR1R4C2</accession>
<reference evidence="3 4" key="1">
    <citation type="submission" date="2023-01" db="EMBL/GenBank/DDBJ databases">
        <title>Analysis of 21 Apiospora genomes using comparative genomics revels a genus with tremendous synthesis potential of carbohydrate active enzymes and secondary metabolites.</title>
        <authorList>
            <person name="Sorensen T."/>
        </authorList>
    </citation>
    <scope>NUCLEOTIDE SEQUENCE [LARGE SCALE GENOMIC DNA]</scope>
    <source>
        <strain evidence="3 4">CBS 20057</strain>
    </source>
</reference>
<evidence type="ECO:0000256" key="1">
    <source>
        <dbReference type="SAM" id="MobiDB-lite"/>
    </source>
</evidence>
<dbReference type="Proteomes" id="UP001396898">
    <property type="component" value="Unassembled WGS sequence"/>
</dbReference>
<protein>
    <recommendedName>
        <fullName evidence="2">Heterokaryon incompatibility domain-containing protein</fullName>
    </recommendedName>
</protein>
<evidence type="ECO:0000313" key="4">
    <source>
        <dbReference type="Proteomes" id="UP001396898"/>
    </source>
</evidence>
<sequence>MSQTEATGTTPENPPSATGNITHSTLPIGILELLFQNLYLRFVRATPDRRSSAAKEWAMTWEEVLEEADSCRHEGNFVDADCSYANTLQMLQALPTDFGALVKIHSKRGAVWVQLGRYEQAETYMSEVKSCLGTLQSSGHIGDEDAEFLENYLSRWLAMASMRLGKYSQVEEQLRGSWAAALTFTRSRDKAEHMFESRAILALTKAELGHFRSAELDLQVTRRWLLDGNAFMNAAGSQDTTERGPGVENWLAMLDFTEARVHQLAGRPSKALALSESATDDLKRLFGATHVYVLESSIHTALLLAHNGQLSSAESLCSRTLVSISRSLGPNHPITMFATAVMVEIRIRQGSYNNAVIMADELCTHCEDVMGPEDPSTLEAMSKYTKALIEVGRYRDAVSTLVKVCNVALRVVSSHRTRPALARYFSELASALSHQLEIGKAKALIQMTIRWQMTKFGSGSYESSTKLNQPLHQKDVWQLITALTSSENGLQYPDLVYSLETYAIILSRDTQANIEKASAIMESVYGFRNECAELCKDTKSTSKACYNLAALYRSSDRVKKSRKLFMEIEGFCKSDARHPDVFAARREFMLTDDQLEPFPELLTEMSHIAERQKLLLGKHHPETLRTLLVILGVKLIFKDQSADTTCRELLTGLRDPHARDQRLAESLRTEEKVAELYYRMGNMEKSHEILQAIVDYTSKADTGKRMNLGLGAFHDSVSKKLGLISVGASAKGIEKGGLSQERATEFAYRRLRDRRDCIRVLDILPGTGDQPIQCSLTEVKLSDKPQFMALSWIWGDWTSPATIHVDDSKILMTRNCAAAISHVRDTRAPKRIWIDYVCVDQNNVYEKDDVASLLERLFRTAEKTIIWLGPQAQKPQSSTLPLGREQVVDILEREWWTHVGVIQELCFANDPVLLIGHEEINWEDFSAAFDEYFDDIPPPRSNRLDTLLQQLKTVIDGGAAEFPLDSNFLRNCRNLIEMRRRAQSGHREGLLELLVRFQSYNSITERDKVFSLLNLARDDCGVKPDYEHSSANPDKEAQIYCHAALCIIKSYQHIGILGHLDRSGNDRYKLDLPSWVPHWNRQSDEMRGHPDEIMDESLREMVYADGGYGTVHCAARRHLTTQEIDRLEIPGMAPGAINLPVVEHDHLVEVIDALPRPGIMASLQDDLRSAKELQDEFEKGKAEGVLLLGKMVGKLVRIMRSWKALAVFVARESGNPDWFQGFCTTLSRGRETSSLAQLKEDWKRVFEPETGLRSFVASGAARLFVSYVNSGSDEDRDTRLGLDLITGVLAVAFSQLTAAFSPTFGLRLARTGRGIWPWSPVSLGWATASRCWRRGHPLLAGQHLHFFRAIQ</sequence>
<dbReference type="PANTHER" id="PTHR24148:SF64">
    <property type="entry name" value="HETEROKARYON INCOMPATIBILITY DOMAIN-CONTAINING PROTEIN"/>
    <property type="match status" value="1"/>
</dbReference>